<keyword evidence="14" id="KW-1185">Reference proteome</keyword>
<dbReference type="InterPro" id="IPR000600">
    <property type="entry name" value="ROK"/>
</dbReference>
<name>A0A2T4Z808_9BACL</name>
<comment type="similarity">
    <text evidence="2">Belongs to the ROK (NagC/XylR) family.</text>
</comment>
<evidence type="ECO:0000256" key="9">
    <source>
        <dbReference type="ARBA" id="ARBA00022842"/>
    </source>
</evidence>
<proteinExistence type="inferred from homology"/>
<evidence type="ECO:0000256" key="7">
    <source>
        <dbReference type="ARBA" id="ARBA00022833"/>
    </source>
</evidence>
<reference evidence="13 14" key="1">
    <citation type="submission" date="2018-04" db="EMBL/GenBank/DDBJ databases">
        <title>Genomic Encyclopedia of Archaeal and Bacterial Type Strains, Phase II (KMG-II): from individual species to whole genera.</title>
        <authorList>
            <person name="Goeker M."/>
        </authorList>
    </citation>
    <scope>NUCLEOTIDE SEQUENCE [LARGE SCALE GENOMIC DNA]</scope>
    <source>
        <strain evidence="13 14">DSM 45169</strain>
    </source>
</reference>
<organism evidence="13 14">
    <name type="scientific">Desmospora activa DSM 45169</name>
    <dbReference type="NCBI Taxonomy" id="1121389"/>
    <lineage>
        <taxon>Bacteria</taxon>
        <taxon>Bacillati</taxon>
        <taxon>Bacillota</taxon>
        <taxon>Bacilli</taxon>
        <taxon>Bacillales</taxon>
        <taxon>Thermoactinomycetaceae</taxon>
        <taxon>Desmospora</taxon>
    </lineage>
</organism>
<dbReference type="GO" id="GO:0046872">
    <property type="term" value="F:metal ion binding"/>
    <property type="evidence" value="ECO:0007669"/>
    <property type="project" value="UniProtKB-KW"/>
</dbReference>
<evidence type="ECO:0000256" key="3">
    <source>
        <dbReference type="ARBA" id="ARBA00022679"/>
    </source>
</evidence>
<dbReference type="OrthoDB" id="9783435at2"/>
<sequence length="305" mass="32961">MNKQRVGGLEAGGTKMVCAIGDGNGRIVERSSFATTTPEETVPQILQFFKAHAIAALGVGCFGPIELRETHHDYGKILHTPKIPWVRYPIFETLKKGLQVPIALTTDVNAAVIGETRKGAAQGVDSCLYITVGTGIGAGAIINGKLLAGFSHPEMGHISVKRHGSDTFQGNCPYHSDCLEGLASGTAIEARFQAPAASLSSRQEVWKMEAHYLAEAIAQYILILMPKRIIIGGGVMKQAHLFPLIRKEVSQRMAGYVDIDSFDLDSYISPPSLGDDAGITGSLLLAEDVYQSFKYKHHEALKKGW</sequence>
<evidence type="ECO:0000256" key="12">
    <source>
        <dbReference type="ARBA" id="ARBA00048451"/>
    </source>
</evidence>
<evidence type="ECO:0000256" key="2">
    <source>
        <dbReference type="ARBA" id="ARBA00006479"/>
    </source>
</evidence>
<comment type="cofactor">
    <cofactor evidence="1">
        <name>Mg(2+)</name>
        <dbReference type="ChEBI" id="CHEBI:18420"/>
    </cofactor>
</comment>
<keyword evidence="3" id="KW-0808">Transferase</keyword>
<keyword evidence="6 13" id="KW-0418">Kinase</keyword>
<dbReference type="EC" id="2.7.1.4" evidence="11"/>
<protein>
    <recommendedName>
        <fullName evidence="11">fructokinase</fullName>
        <ecNumber evidence="11">2.7.1.4</ecNumber>
    </recommendedName>
</protein>
<keyword evidence="9" id="KW-0460">Magnesium</keyword>
<dbReference type="FunFam" id="3.30.420.40:FF:000136">
    <property type="entry name" value="Putative fructokinase"/>
    <property type="match status" value="1"/>
</dbReference>
<dbReference type="RefSeq" id="WP_107724884.1">
    <property type="nucleotide sequence ID" value="NZ_PZZP01000001.1"/>
</dbReference>
<dbReference type="FunFam" id="3.30.420.40:FF:000153">
    <property type="entry name" value="Putative fructokinase"/>
    <property type="match status" value="1"/>
</dbReference>
<keyword evidence="8" id="KW-0067">ATP-binding</keyword>
<dbReference type="InterPro" id="IPR043129">
    <property type="entry name" value="ATPase_NBD"/>
</dbReference>
<evidence type="ECO:0000256" key="11">
    <source>
        <dbReference type="ARBA" id="ARBA00038887"/>
    </source>
</evidence>
<evidence type="ECO:0000256" key="10">
    <source>
        <dbReference type="ARBA" id="ARBA00023277"/>
    </source>
</evidence>
<dbReference type="PANTHER" id="PTHR42742:SF3">
    <property type="entry name" value="FRUCTOKINASE"/>
    <property type="match status" value="1"/>
</dbReference>
<evidence type="ECO:0000256" key="5">
    <source>
        <dbReference type="ARBA" id="ARBA00022741"/>
    </source>
</evidence>
<dbReference type="SUPFAM" id="SSF53067">
    <property type="entry name" value="Actin-like ATPase domain"/>
    <property type="match status" value="1"/>
</dbReference>
<dbReference type="Proteomes" id="UP000241639">
    <property type="component" value="Unassembled WGS sequence"/>
</dbReference>
<accession>A0A2T4Z808</accession>
<gene>
    <name evidence="13" type="ORF">C8J48_0600</name>
</gene>
<dbReference type="PANTHER" id="PTHR42742">
    <property type="entry name" value="TRANSCRIPTIONAL REPRESSOR MPRA"/>
    <property type="match status" value="1"/>
</dbReference>
<dbReference type="Gene3D" id="3.30.420.40">
    <property type="match status" value="2"/>
</dbReference>
<dbReference type="InterPro" id="IPR051804">
    <property type="entry name" value="Carb_Metab_Reg_Kinase/Isom"/>
</dbReference>
<dbReference type="Pfam" id="PF00480">
    <property type="entry name" value="ROK"/>
    <property type="match status" value="1"/>
</dbReference>
<comment type="caution">
    <text evidence="13">The sequence shown here is derived from an EMBL/GenBank/DDBJ whole genome shotgun (WGS) entry which is preliminary data.</text>
</comment>
<keyword evidence="5" id="KW-0547">Nucleotide-binding</keyword>
<evidence type="ECO:0000313" key="13">
    <source>
        <dbReference type="EMBL" id="PTM58028.1"/>
    </source>
</evidence>
<dbReference type="GO" id="GO:0005524">
    <property type="term" value="F:ATP binding"/>
    <property type="evidence" value="ECO:0007669"/>
    <property type="project" value="UniProtKB-KW"/>
</dbReference>
<evidence type="ECO:0000256" key="1">
    <source>
        <dbReference type="ARBA" id="ARBA00001946"/>
    </source>
</evidence>
<dbReference type="AlphaFoldDB" id="A0A2T4Z808"/>
<dbReference type="PROSITE" id="PS01125">
    <property type="entry name" value="ROK"/>
    <property type="match status" value="1"/>
</dbReference>
<comment type="catalytic activity">
    <reaction evidence="12">
        <text>D-fructose + ATP = D-fructose 6-phosphate + ADP + H(+)</text>
        <dbReference type="Rhea" id="RHEA:16125"/>
        <dbReference type="ChEBI" id="CHEBI:15378"/>
        <dbReference type="ChEBI" id="CHEBI:30616"/>
        <dbReference type="ChEBI" id="CHEBI:37721"/>
        <dbReference type="ChEBI" id="CHEBI:61527"/>
        <dbReference type="ChEBI" id="CHEBI:456216"/>
        <dbReference type="EC" id="2.7.1.4"/>
    </reaction>
</comment>
<evidence type="ECO:0000256" key="4">
    <source>
        <dbReference type="ARBA" id="ARBA00022723"/>
    </source>
</evidence>
<evidence type="ECO:0000256" key="8">
    <source>
        <dbReference type="ARBA" id="ARBA00022840"/>
    </source>
</evidence>
<keyword evidence="4" id="KW-0479">Metal-binding</keyword>
<dbReference type="CDD" id="cd24067">
    <property type="entry name" value="ASKHA_NBD_ROK_BsFRK-like"/>
    <property type="match status" value="1"/>
</dbReference>
<evidence type="ECO:0000256" key="6">
    <source>
        <dbReference type="ARBA" id="ARBA00022777"/>
    </source>
</evidence>
<dbReference type="InterPro" id="IPR049874">
    <property type="entry name" value="ROK_cs"/>
</dbReference>
<dbReference type="EMBL" id="PZZP01000001">
    <property type="protein sequence ID" value="PTM58028.1"/>
    <property type="molecule type" value="Genomic_DNA"/>
</dbReference>
<evidence type="ECO:0000313" key="14">
    <source>
        <dbReference type="Proteomes" id="UP000241639"/>
    </source>
</evidence>
<keyword evidence="10" id="KW-0119">Carbohydrate metabolism</keyword>
<dbReference type="GO" id="GO:0008865">
    <property type="term" value="F:fructokinase activity"/>
    <property type="evidence" value="ECO:0007669"/>
    <property type="project" value="UniProtKB-EC"/>
</dbReference>
<keyword evidence="7" id="KW-0862">Zinc</keyword>